<dbReference type="Pfam" id="PF13561">
    <property type="entry name" value="adh_short_C2"/>
    <property type="match status" value="1"/>
</dbReference>
<dbReference type="CDD" id="cd05233">
    <property type="entry name" value="SDR_c"/>
    <property type="match status" value="1"/>
</dbReference>
<dbReference type="InterPro" id="IPR036291">
    <property type="entry name" value="NAD(P)-bd_dom_sf"/>
</dbReference>
<accession>A0A160VAG7</accession>
<dbReference type="PRINTS" id="PR00081">
    <property type="entry name" value="GDHRDH"/>
</dbReference>
<keyword evidence="2 3" id="KW-0560">Oxidoreductase</keyword>
<dbReference type="SUPFAM" id="SSF51735">
    <property type="entry name" value="NAD(P)-binding Rossmann-fold domains"/>
    <property type="match status" value="1"/>
</dbReference>
<dbReference type="Gene3D" id="3.40.50.720">
    <property type="entry name" value="NAD(P)-binding Rossmann-like Domain"/>
    <property type="match status" value="1"/>
</dbReference>
<organism evidence="3">
    <name type="scientific">hydrothermal vent metagenome</name>
    <dbReference type="NCBI Taxonomy" id="652676"/>
    <lineage>
        <taxon>unclassified sequences</taxon>
        <taxon>metagenomes</taxon>
        <taxon>ecological metagenomes</taxon>
    </lineage>
</organism>
<dbReference type="GO" id="GO:0006633">
    <property type="term" value="P:fatty acid biosynthetic process"/>
    <property type="evidence" value="ECO:0007669"/>
    <property type="project" value="TreeGrafter"/>
</dbReference>
<protein>
    <submittedName>
        <fullName evidence="3">3-oxoacyl-[acyl-carrier protein] reductase</fullName>
        <ecNumber evidence="3">1.1.1.100</ecNumber>
    </submittedName>
</protein>
<evidence type="ECO:0000256" key="1">
    <source>
        <dbReference type="ARBA" id="ARBA00006484"/>
    </source>
</evidence>
<evidence type="ECO:0000313" key="3">
    <source>
        <dbReference type="EMBL" id="CUV03069.1"/>
    </source>
</evidence>
<proteinExistence type="inferred from homology"/>
<dbReference type="AlphaFoldDB" id="A0A160VAG7"/>
<gene>
    <name evidence="3" type="ORF">MGWOODY_Clf251</name>
</gene>
<comment type="similarity">
    <text evidence="1">Belongs to the short-chain dehydrogenases/reductases (SDR) family.</text>
</comment>
<evidence type="ECO:0000256" key="2">
    <source>
        <dbReference type="ARBA" id="ARBA00023002"/>
    </source>
</evidence>
<dbReference type="PRINTS" id="PR00080">
    <property type="entry name" value="SDRFAMILY"/>
</dbReference>
<dbReference type="GO" id="GO:0048038">
    <property type="term" value="F:quinone binding"/>
    <property type="evidence" value="ECO:0007669"/>
    <property type="project" value="TreeGrafter"/>
</dbReference>
<dbReference type="InterPro" id="IPR002347">
    <property type="entry name" value="SDR_fam"/>
</dbReference>
<reference evidence="3" key="1">
    <citation type="submission" date="2015-10" db="EMBL/GenBank/DDBJ databases">
        <authorList>
            <person name="Gilbert D.G."/>
        </authorList>
    </citation>
    <scope>NUCLEOTIDE SEQUENCE</scope>
</reference>
<dbReference type="EC" id="1.1.1.100" evidence="3"/>
<dbReference type="GO" id="GO:0004316">
    <property type="term" value="F:3-oxoacyl-[acyl-carrier-protein] reductase (NADPH) activity"/>
    <property type="evidence" value="ECO:0007669"/>
    <property type="project" value="UniProtKB-EC"/>
</dbReference>
<dbReference type="EMBL" id="FAXA01000352">
    <property type="protein sequence ID" value="CUV03069.1"/>
    <property type="molecule type" value="Genomic_DNA"/>
</dbReference>
<dbReference type="PANTHER" id="PTHR42760:SF133">
    <property type="entry name" value="3-OXOACYL-[ACYL-CARRIER-PROTEIN] REDUCTASE"/>
    <property type="match status" value="1"/>
</dbReference>
<dbReference type="PANTHER" id="PTHR42760">
    <property type="entry name" value="SHORT-CHAIN DEHYDROGENASES/REDUCTASES FAMILY MEMBER"/>
    <property type="match status" value="1"/>
</dbReference>
<sequence length="250" mass="26703">MPVLPEYDLTGKTAILATSGGGEAPFLAQALVEAGSSVFAVARTQALLDAVSASLPSGFGGAVMDAGVPNSAKAVMEQFDRSHDNVDILVNDHRSMFARPLEDIGADEWDAVQTRNTKATFLISQQVLPRMAKAESGRVVNIISELAERGMINGSAFAASQAGILALTRSFAVEWSRFNIRINAIGTGLIDTEGQTIEKQQEELLVRYTPLRRKGNPSDIGPLLVYLCSEFCDYSTGQAVYVDGGLNAHP</sequence>
<name>A0A160VAG7_9ZZZZ</name>